<dbReference type="PANTHER" id="PTHR35792:SF3">
    <property type="entry name" value="IG HYPOTHETICAL 17707"/>
    <property type="match status" value="1"/>
</dbReference>
<protein>
    <recommendedName>
        <fullName evidence="4">Gas vesicle protein</fullName>
    </recommendedName>
</protein>
<evidence type="ECO:0000313" key="3">
    <source>
        <dbReference type="Proteomes" id="UP000217561"/>
    </source>
</evidence>
<dbReference type="RefSeq" id="WP_095822949.1">
    <property type="nucleotide sequence ID" value="NZ_NSGH01000037.1"/>
</dbReference>
<feature type="compositionally biased region" description="Basic and acidic residues" evidence="1">
    <location>
        <begin position="112"/>
        <end position="130"/>
    </location>
</feature>
<gene>
    <name evidence="2" type="ORF">CKW00_13160</name>
</gene>
<proteinExistence type="predicted"/>
<dbReference type="PANTHER" id="PTHR35792">
    <property type="entry name" value="GENERAL STRESS PROTEIN"/>
    <property type="match status" value="1"/>
</dbReference>
<dbReference type="EMBL" id="NSGH01000037">
    <property type="protein sequence ID" value="PBB04607.1"/>
    <property type="molecule type" value="Genomic_DNA"/>
</dbReference>
<evidence type="ECO:0000313" key="2">
    <source>
        <dbReference type="EMBL" id="PBB04607.1"/>
    </source>
</evidence>
<feature type="region of interest" description="Disordered" evidence="1">
    <location>
        <begin position="110"/>
        <end position="130"/>
    </location>
</feature>
<sequence length="130" mass="14561">MVRVKPFVMGIVSGSAAGALYVLFSTPSSGQEFRSNAVSKSKELNNLLRRSGQDGKQFKNQVTETSKETLSLIRHLSEDISSSVEGWKQTIAPHQKEIQKYLEQIEENLADLEEKAKQHRTSGNEETPRN</sequence>
<dbReference type="Proteomes" id="UP000217561">
    <property type="component" value="Unassembled WGS sequence"/>
</dbReference>
<organism evidence="2 3">
    <name type="scientific">Salimicrobium humidisoli</name>
    <dbReference type="NCBI Taxonomy" id="2029857"/>
    <lineage>
        <taxon>Bacteria</taxon>
        <taxon>Bacillati</taxon>
        <taxon>Bacillota</taxon>
        <taxon>Bacilli</taxon>
        <taxon>Bacillales</taxon>
        <taxon>Bacillaceae</taxon>
        <taxon>Salimicrobium</taxon>
    </lineage>
</organism>
<evidence type="ECO:0000256" key="1">
    <source>
        <dbReference type="SAM" id="MobiDB-lite"/>
    </source>
</evidence>
<keyword evidence="3" id="KW-1185">Reference proteome</keyword>
<name>A0ABX4HP01_9BACI</name>
<accession>A0ABX4HP01</accession>
<comment type="caution">
    <text evidence="2">The sequence shown here is derived from an EMBL/GenBank/DDBJ whole genome shotgun (WGS) entry which is preliminary data.</text>
</comment>
<evidence type="ECO:0008006" key="4">
    <source>
        <dbReference type="Google" id="ProtNLM"/>
    </source>
</evidence>
<reference evidence="2 3" key="1">
    <citation type="submission" date="2017-08" db="EMBL/GenBank/DDBJ databases">
        <title>Salimicrobium alkalisoli sp. nov., isolated from saline alkaline soil.</title>
        <authorList>
            <person name="Zhang G."/>
            <person name="Xiong Q."/>
        </authorList>
    </citation>
    <scope>NUCLEOTIDE SEQUENCE [LARGE SCALE GENOMIC DNA]</scope>
    <source>
        <strain evidence="2 3">WN024</strain>
    </source>
</reference>
<dbReference type="InterPro" id="IPR052928">
    <property type="entry name" value="Desiccation-related_membrane"/>
</dbReference>